<accession>A0A8T2VLC7</accession>
<reference evidence="1" key="1">
    <citation type="submission" date="2021-08" db="EMBL/GenBank/DDBJ databases">
        <title>WGS assembly of Ceratopteris richardii.</title>
        <authorList>
            <person name="Marchant D.B."/>
            <person name="Chen G."/>
            <person name="Jenkins J."/>
            <person name="Shu S."/>
            <person name="Leebens-Mack J."/>
            <person name="Grimwood J."/>
            <person name="Schmutz J."/>
            <person name="Soltis P."/>
            <person name="Soltis D."/>
            <person name="Chen Z.-H."/>
        </authorList>
    </citation>
    <scope>NUCLEOTIDE SEQUENCE</scope>
    <source>
        <strain evidence="1">Whitten #5841</strain>
        <tissue evidence="1">Leaf</tissue>
    </source>
</reference>
<dbReference type="Proteomes" id="UP000825935">
    <property type="component" value="Chromosome 1"/>
</dbReference>
<sequence length="133" mass="14622">MHNFTCDMCNVHITNTSEPWLALMHSQLSVQVSRRCELRQLHQASKYVGPVCGITGCNISTLYSHLQCSVQNSDVRGALEIQSLISSSSLSLTTAIDSILIRLFAYNRKLSEARQAAISGPNAFAWSAIIDAH</sequence>
<protein>
    <submittedName>
        <fullName evidence="1">Uncharacterized protein</fullName>
    </submittedName>
</protein>
<evidence type="ECO:0000313" key="1">
    <source>
        <dbReference type="EMBL" id="KAH7446393.1"/>
    </source>
</evidence>
<proteinExistence type="predicted"/>
<evidence type="ECO:0000313" key="2">
    <source>
        <dbReference type="Proteomes" id="UP000825935"/>
    </source>
</evidence>
<dbReference type="AlphaFoldDB" id="A0A8T2VLC7"/>
<gene>
    <name evidence="1" type="ORF">KP509_01G053700</name>
</gene>
<name>A0A8T2VLC7_CERRI</name>
<comment type="caution">
    <text evidence="1">The sequence shown here is derived from an EMBL/GenBank/DDBJ whole genome shotgun (WGS) entry which is preliminary data.</text>
</comment>
<keyword evidence="2" id="KW-1185">Reference proteome</keyword>
<dbReference type="EMBL" id="CM035406">
    <property type="protein sequence ID" value="KAH7446393.1"/>
    <property type="molecule type" value="Genomic_DNA"/>
</dbReference>
<organism evidence="1 2">
    <name type="scientific">Ceratopteris richardii</name>
    <name type="common">Triangle waterfern</name>
    <dbReference type="NCBI Taxonomy" id="49495"/>
    <lineage>
        <taxon>Eukaryota</taxon>
        <taxon>Viridiplantae</taxon>
        <taxon>Streptophyta</taxon>
        <taxon>Embryophyta</taxon>
        <taxon>Tracheophyta</taxon>
        <taxon>Polypodiopsida</taxon>
        <taxon>Polypodiidae</taxon>
        <taxon>Polypodiales</taxon>
        <taxon>Pteridineae</taxon>
        <taxon>Pteridaceae</taxon>
        <taxon>Parkerioideae</taxon>
        <taxon>Ceratopteris</taxon>
    </lineage>
</organism>